<evidence type="ECO:0000256" key="6">
    <source>
        <dbReference type="SAM" id="MobiDB-lite"/>
    </source>
</evidence>
<dbReference type="InterPro" id="IPR015943">
    <property type="entry name" value="WD40/YVTN_repeat-like_dom_sf"/>
</dbReference>
<dbReference type="AlphaFoldDB" id="A0A5D0NLQ8"/>
<evidence type="ECO:0000259" key="7">
    <source>
        <dbReference type="PROSITE" id="PS50011"/>
    </source>
</evidence>
<dbReference type="PROSITE" id="PS50011">
    <property type="entry name" value="PROTEIN_KINASE_DOM"/>
    <property type="match status" value="1"/>
</dbReference>
<feature type="region of interest" description="Disordered" evidence="6">
    <location>
        <begin position="380"/>
        <end position="415"/>
    </location>
</feature>
<dbReference type="Pfam" id="PF13360">
    <property type="entry name" value="PQQ_2"/>
    <property type="match status" value="2"/>
</dbReference>
<reference evidence="8 9" key="1">
    <citation type="submission" date="2019-08" db="EMBL/GenBank/DDBJ databases">
        <title>Actinomadura sp. nov. CYP1-5 isolated from mountain soil.</title>
        <authorList>
            <person name="Songsumanus A."/>
            <person name="Kuncharoen N."/>
            <person name="Kudo T."/>
            <person name="Yuki M."/>
            <person name="Igarashi Y."/>
            <person name="Tanasupawat S."/>
        </authorList>
    </citation>
    <scope>NUCLEOTIDE SEQUENCE [LARGE SCALE GENOMIC DNA]</scope>
    <source>
        <strain evidence="8 9">JCM 14158</strain>
    </source>
</reference>
<evidence type="ECO:0000256" key="3">
    <source>
        <dbReference type="ARBA" id="ARBA00022777"/>
    </source>
</evidence>
<dbReference type="InterPro" id="IPR008271">
    <property type="entry name" value="Ser/Thr_kinase_AS"/>
</dbReference>
<comment type="caution">
    <text evidence="8">The sequence shown here is derived from an EMBL/GenBank/DDBJ whole genome shotgun (WGS) entry which is preliminary data.</text>
</comment>
<dbReference type="GO" id="GO:0005524">
    <property type="term" value="F:ATP binding"/>
    <property type="evidence" value="ECO:0007669"/>
    <property type="project" value="UniProtKB-UniRule"/>
</dbReference>
<dbReference type="PROSITE" id="PS00107">
    <property type="entry name" value="PROTEIN_KINASE_ATP"/>
    <property type="match status" value="1"/>
</dbReference>
<evidence type="ECO:0000256" key="5">
    <source>
        <dbReference type="PROSITE-ProRule" id="PRU10141"/>
    </source>
</evidence>
<dbReference type="PANTHER" id="PTHR43289">
    <property type="entry name" value="MITOGEN-ACTIVATED PROTEIN KINASE KINASE KINASE 20-RELATED"/>
    <property type="match status" value="1"/>
</dbReference>
<evidence type="ECO:0000256" key="4">
    <source>
        <dbReference type="ARBA" id="ARBA00022840"/>
    </source>
</evidence>
<dbReference type="InterPro" id="IPR011047">
    <property type="entry name" value="Quinoprotein_ADH-like_sf"/>
</dbReference>
<dbReference type="STRING" id="1220554.GCA_001552135_05769"/>
<evidence type="ECO:0000256" key="2">
    <source>
        <dbReference type="ARBA" id="ARBA00022741"/>
    </source>
</evidence>
<dbReference type="CDD" id="cd14014">
    <property type="entry name" value="STKc_PknB_like"/>
    <property type="match status" value="1"/>
</dbReference>
<dbReference type="GO" id="GO:0004674">
    <property type="term" value="F:protein serine/threonine kinase activity"/>
    <property type="evidence" value="ECO:0007669"/>
    <property type="project" value="TreeGrafter"/>
</dbReference>
<dbReference type="SMART" id="SM00220">
    <property type="entry name" value="S_TKc"/>
    <property type="match status" value="1"/>
</dbReference>
<feature type="region of interest" description="Disordered" evidence="6">
    <location>
        <begin position="339"/>
        <end position="360"/>
    </location>
</feature>
<feature type="domain" description="Protein kinase" evidence="7">
    <location>
        <begin position="38"/>
        <end position="297"/>
    </location>
</feature>
<dbReference type="InterPro" id="IPR000719">
    <property type="entry name" value="Prot_kinase_dom"/>
</dbReference>
<organism evidence="8 9">
    <name type="scientific">Actinomadura chibensis</name>
    <dbReference type="NCBI Taxonomy" id="392828"/>
    <lineage>
        <taxon>Bacteria</taxon>
        <taxon>Bacillati</taxon>
        <taxon>Actinomycetota</taxon>
        <taxon>Actinomycetes</taxon>
        <taxon>Streptosporangiales</taxon>
        <taxon>Thermomonosporaceae</taxon>
        <taxon>Actinomadura</taxon>
    </lineage>
</organism>
<evidence type="ECO:0000313" key="8">
    <source>
        <dbReference type="EMBL" id="TYB45426.1"/>
    </source>
</evidence>
<evidence type="ECO:0000256" key="1">
    <source>
        <dbReference type="ARBA" id="ARBA00022679"/>
    </source>
</evidence>
<proteinExistence type="predicted"/>
<dbReference type="SUPFAM" id="SSF56112">
    <property type="entry name" value="Protein kinase-like (PK-like)"/>
    <property type="match status" value="1"/>
</dbReference>
<feature type="compositionally biased region" description="Pro residues" evidence="6">
    <location>
        <begin position="398"/>
        <end position="410"/>
    </location>
</feature>
<name>A0A5D0NLQ8_9ACTN</name>
<dbReference type="Gene3D" id="1.10.510.10">
    <property type="entry name" value="Transferase(Phosphotransferase) domain 1"/>
    <property type="match status" value="1"/>
</dbReference>
<accession>A0A5D0NLQ8</accession>
<dbReference type="Pfam" id="PF00069">
    <property type="entry name" value="Pkinase"/>
    <property type="match status" value="1"/>
</dbReference>
<dbReference type="PROSITE" id="PS00108">
    <property type="entry name" value="PROTEIN_KINASE_ST"/>
    <property type="match status" value="1"/>
</dbReference>
<keyword evidence="9" id="KW-1185">Reference proteome</keyword>
<keyword evidence="2 5" id="KW-0547">Nucleotide-binding</keyword>
<keyword evidence="3" id="KW-0418">Kinase</keyword>
<evidence type="ECO:0000313" key="9">
    <source>
        <dbReference type="Proteomes" id="UP000323380"/>
    </source>
</evidence>
<dbReference type="Proteomes" id="UP000323380">
    <property type="component" value="Unassembled WGS sequence"/>
</dbReference>
<protein>
    <submittedName>
        <fullName evidence="8">PQQ-binding-like beta-propeller repeat protein</fullName>
    </submittedName>
</protein>
<dbReference type="PANTHER" id="PTHR43289:SF34">
    <property type="entry name" value="SERINE_THREONINE-PROTEIN KINASE YBDM-RELATED"/>
    <property type="match status" value="1"/>
</dbReference>
<gene>
    <name evidence="8" type="ORF">FXF69_18480</name>
</gene>
<dbReference type="InterPro" id="IPR018391">
    <property type="entry name" value="PQQ_b-propeller_rpt"/>
</dbReference>
<dbReference type="InterPro" id="IPR017441">
    <property type="entry name" value="Protein_kinase_ATP_BS"/>
</dbReference>
<dbReference type="InterPro" id="IPR011009">
    <property type="entry name" value="Kinase-like_dom_sf"/>
</dbReference>
<keyword evidence="4 5" id="KW-0067">ATP-binding</keyword>
<dbReference type="RefSeq" id="WP_083981238.1">
    <property type="nucleotide sequence ID" value="NZ_VSFG01000003.1"/>
</dbReference>
<sequence>MSPIIVPGRTAEEATAVEPLQRAVAPLRRADPARVGPYRLLGRLGAGGMGVVYLGRSGGGRAVAVKVIQRRFADEPRFVARFRREVTAARRVTGVFTAPVLDADPDAATPWLATAYLPGLSLREAVARFGPLPPDAVRPLAAGLAEALADIHRAGVVHRDLKPGNVMLTAGGPRVIDFGIARPADATSITRVNAPVGTPGFMAPEQIDGAPAGPAADVFALGATLAYAATGREPFGDGAPEARDLRALRGRADLAGITAPWLRDLVAACLAVEPERRPSTADVLERLGPPPADAPSLLATGWLPAPVAEEIDRRTALLPPEEPATEDPEVRFASTAEPDAAGPATVADAPPPPPPDLGRRTLLAGAGAAVLTAGGLGTFAWRRTRHRPRARGGDGPAARPPAAPQGPPPDGAARWTRRVSKRGHPPELAAAPGVLLANGDDGNEIVHALDPRTGRFRWTRAGGYAAAPYGGVTYLALAEGREIAAVRSATGRTLWTRSLDFTESGPGEAIAVTDPVVAFGTEQVTALDLRTGRRRWTAKVPARYGISGADGLVLAMVAESLTAIDARTGETRWRHPMDYGDYQVASDGHVFAVDRFGTLHAVRADTGALAWRRPGVAGWGSQAGGGRCYVEGRDGEVLALDAATGRQLWSRPLLARLTDDPRRQATALRLSGGALYAMCGDGVLYGLSAADGRVAWTYASPDPDFVQPASADGLVFIGSGDGGVRAVAPPTVPPRPNGGPRATP</sequence>
<feature type="binding site" evidence="5">
    <location>
        <position position="66"/>
    </location>
    <ligand>
        <name>ATP</name>
        <dbReference type="ChEBI" id="CHEBI:30616"/>
    </ligand>
</feature>
<dbReference type="InterPro" id="IPR002372">
    <property type="entry name" value="PQQ_rpt_dom"/>
</dbReference>
<dbReference type="EMBL" id="VSFG01000003">
    <property type="protein sequence ID" value="TYB45426.1"/>
    <property type="molecule type" value="Genomic_DNA"/>
</dbReference>
<dbReference type="Gene3D" id="3.30.200.20">
    <property type="entry name" value="Phosphorylase Kinase, domain 1"/>
    <property type="match status" value="1"/>
</dbReference>
<keyword evidence="1" id="KW-0808">Transferase</keyword>
<feature type="compositionally biased region" description="Low complexity" evidence="6">
    <location>
        <begin position="339"/>
        <end position="348"/>
    </location>
</feature>
<dbReference type="Gene3D" id="2.130.10.10">
    <property type="entry name" value="YVTN repeat-like/Quinoprotein amine dehydrogenase"/>
    <property type="match status" value="2"/>
</dbReference>
<dbReference type="SMART" id="SM00564">
    <property type="entry name" value="PQQ"/>
    <property type="match status" value="7"/>
</dbReference>
<dbReference type="SUPFAM" id="SSF50998">
    <property type="entry name" value="Quinoprotein alcohol dehydrogenase-like"/>
    <property type="match status" value="2"/>
</dbReference>